<gene>
    <name evidence="2" type="ORF">N0B31_17100</name>
</gene>
<dbReference type="AlphaFoldDB" id="A0A9E7UAB5"/>
<evidence type="ECO:0000256" key="1">
    <source>
        <dbReference type="SAM" id="MobiDB-lite"/>
    </source>
</evidence>
<name>A0A9E7UAB5_9EURY</name>
<feature type="region of interest" description="Disordered" evidence="1">
    <location>
        <begin position="49"/>
        <end position="130"/>
    </location>
</feature>
<feature type="compositionally biased region" description="Low complexity" evidence="1">
    <location>
        <begin position="81"/>
        <end position="90"/>
    </location>
</feature>
<feature type="compositionally biased region" description="Gly residues" evidence="1">
    <location>
        <begin position="91"/>
        <end position="100"/>
    </location>
</feature>
<sequence length="152" mass="15827">MPEIRLTEEQLERLEAVTADVEAAYVGRYGRATPTDAIDYLLDTYTPPSATVEADAAPPSNGDSADGGADETDEAEETEADTGATESASTGGSGSGGGGSPLTAAAALLEENDDVWRKSGGDAPYEVDLPDGTTEAVRTKGDVKRLLFKHYR</sequence>
<dbReference type="KEGG" id="ssai:N0B31_17100"/>
<feature type="compositionally biased region" description="Acidic residues" evidence="1">
    <location>
        <begin position="68"/>
        <end position="80"/>
    </location>
</feature>
<protein>
    <submittedName>
        <fullName evidence="2">Uncharacterized protein</fullName>
    </submittedName>
</protein>
<reference evidence="2" key="1">
    <citation type="submission" date="2022-09" db="EMBL/GenBank/DDBJ databases">
        <title>Diverse halophilic archaea isolated from saline environments.</title>
        <authorList>
            <person name="Cui H.-L."/>
        </authorList>
    </citation>
    <scope>NUCLEOTIDE SEQUENCE</scope>
    <source>
        <strain evidence="2">ZS-35-S2</strain>
    </source>
</reference>
<dbReference type="Proteomes" id="UP001057580">
    <property type="component" value="Chromosome"/>
</dbReference>
<accession>A0A9E7UAB5</accession>
<proteinExistence type="predicted"/>
<dbReference type="RefSeq" id="WP_260592831.1">
    <property type="nucleotide sequence ID" value="NZ_CP104003.1"/>
</dbReference>
<keyword evidence="3" id="KW-1185">Reference proteome</keyword>
<organism evidence="2 3">
    <name type="scientific">Salinirubellus salinus</name>
    <dbReference type="NCBI Taxonomy" id="1364945"/>
    <lineage>
        <taxon>Archaea</taxon>
        <taxon>Methanobacteriati</taxon>
        <taxon>Methanobacteriota</taxon>
        <taxon>Stenosarchaea group</taxon>
        <taxon>Halobacteria</taxon>
        <taxon>Halobacteriales</taxon>
        <taxon>Natronomonadaceae</taxon>
        <taxon>Salinirubellus</taxon>
    </lineage>
</organism>
<dbReference type="GeneID" id="74944176"/>
<dbReference type="EMBL" id="CP104003">
    <property type="protein sequence ID" value="UWM53837.1"/>
    <property type="molecule type" value="Genomic_DNA"/>
</dbReference>
<evidence type="ECO:0000313" key="2">
    <source>
        <dbReference type="EMBL" id="UWM53837.1"/>
    </source>
</evidence>
<evidence type="ECO:0000313" key="3">
    <source>
        <dbReference type="Proteomes" id="UP001057580"/>
    </source>
</evidence>